<feature type="transmembrane region" description="Helical" evidence="1">
    <location>
        <begin position="50"/>
        <end position="70"/>
    </location>
</feature>
<evidence type="ECO:0000313" key="2">
    <source>
        <dbReference type="EMBL" id="PWG80799.1"/>
    </source>
</evidence>
<dbReference type="AlphaFoldDB" id="A0A2U2PI30"/>
<evidence type="ECO:0000313" key="3">
    <source>
        <dbReference type="Proteomes" id="UP000245647"/>
    </source>
</evidence>
<keyword evidence="1" id="KW-0472">Membrane</keyword>
<sequence length="74" mass="8277">MKLFAKGTADKLTPKQEALADRIAGRIRQTQCRLAEWLNGKTAGLTAKNWLWLLVLFSLGFGAYCLYLLVSAFN</sequence>
<gene>
    <name evidence="2" type="ORF">DDR33_10100</name>
</gene>
<comment type="caution">
    <text evidence="2">The sequence shown here is derived from an EMBL/GenBank/DDBJ whole genome shotgun (WGS) entry which is preliminary data.</text>
</comment>
<accession>A0A2U2PI30</accession>
<dbReference type="EMBL" id="QEAS01000007">
    <property type="protein sequence ID" value="PWG80799.1"/>
    <property type="molecule type" value="Genomic_DNA"/>
</dbReference>
<dbReference type="Proteomes" id="UP000245647">
    <property type="component" value="Unassembled WGS sequence"/>
</dbReference>
<keyword evidence="1" id="KW-0812">Transmembrane</keyword>
<dbReference type="OrthoDB" id="771762at2"/>
<organism evidence="2 3">
    <name type="scientific">Pararcticibacter amylolyticus</name>
    <dbReference type="NCBI Taxonomy" id="2173175"/>
    <lineage>
        <taxon>Bacteria</taxon>
        <taxon>Pseudomonadati</taxon>
        <taxon>Bacteroidota</taxon>
        <taxon>Sphingobacteriia</taxon>
        <taxon>Sphingobacteriales</taxon>
        <taxon>Sphingobacteriaceae</taxon>
        <taxon>Pararcticibacter</taxon>
    </lineage>
</organism>
<keyword evidence="3" id="KW-1185">Reference proteome</keyword>
<proteinExistence type="predicted"/>
<name>A0A2U2PI30_9SPHI</name>
<evidence type="ECO:0000256" key="1">
    <source>
        <dbReference type="SAM" id="Phobius"/>
    </source>
</evidence>
<dbReference type="RefSeq" id="WP_109415655.1">
    <property type="nucleotide sequence ID" value="NZ_QEAS01000007.1"/>
</dbReference>
<protein>
    <submittedName>
        <fullName evidence="2">Uncharacterized protein</fullName>
    </submittedName>
</protein>
<reference evidence="2 3" key="1">
    <citation type="submission" date="2018-04" db="EMBL/GenBank/DDBJ databases">
        <title>Pedobacter chongqingensis sp. nov., isolated from a rottenly hemp rope.</title>
        <authorList>
            <person name="Cai Y."/>
        </authorList>
    </citation>
    <scope>NUCLEOTIDE SEQUENCE [LARGE SCALE GENOMIC DNA]</scope>
    <source>
        <strain evidence="2 3">FJ4-8</strain>
    </source>
</reference>
<keyword evidence="1" id="KW-1133">Transmembrane helix</keyword>